<feature type="region of interest" description="Disordered" evidence="1">
    <location>
        <begin position="203"/>
        <end position="223"/>
    </location>
</feature>
<gene>
    <name evidence="2" type="ORF">DBRI1063_LOCUS26118</name>
</gene>
<proteinExistence type="predicted"/>
<feature type="compositionally biased region" description="Polar residues" evidence="1">
    <location>
        <begin position="792"/>
        <end position="802"/>
    </location>
</feature>
<sequence length="896" mass="100497">MVSPNNSGLSSFARSDAEMERALLGRLMRLEKSAAWFDHLRYKVGRELKKHRSKINKRRMNMFSSSTSPLALVDGGGGKFGNSSSHCGPSSSRFLADIALDDPVFEQMHDKPLSRQKVADAQRRLFASRKKVQPTLTQMMNPSKDGYSSSVGDNVSEDNSDSSYQPKSIVSIVDNEDNDVVVGDLGTDHSDDCSLLGAVEEESTSTTSDKVHFPHDENNEQKDPLEDFHKAHDRGRERYGDNGCNSDTMTTSTSKREDTFYTSGIWAAATTRVGNILNERQPTTKGKDNDLKACCENHSKLVSDTNDGWRDEEYTSSKWDRFVDRAITSIQNDDFDDDDTGALNELLCMFESIPGGEGVFEVVKNGSGPIGEINTSATIAPSSFGDTEKLTEQGQNIAISIENLMKSDPNKMKLIEEACPNWKENIRFALCQKDKSTLLDALENVRCSRDKLEDAKRQIMHSWERREYVLELYELSLTESLRCIDDDEESIKERSADGSNDCDGAIGNDKNDINDGSDCVHGKDCIDSYNKKDTKDSQSSAVQRGDVVVDDFKDHPFSRDALQAQSNCEEPSKGRDDDDCSTGKCLFAPFNAAQIEFQNDRLQGMGDHIEREEEKNSVTQQQKLTDDIEAMTTDEMRAMMIEYGFKSASRSEMSCRLRLVLQELGDLETKKNVVQEENATCQSEAIEIGANDAAVASFVRSDEKKTKDSCTIENDSSTGKKIHVGFVGGRESNIEHDTDKPDFDVIEKMSTEELKSKMIEYGFKVAPKEEMITRLKNVHQELQIENTLGKFQSHSTTQSKLQQDVMPPQQRQKSTDNDNDGENEETLLHERCAQVLRENRSMRLLLLDYRTIQLSQVQGAMSDAGVSVSKKQLTSFLEKQGVQFNIPWRQRNPNND</sequence>
<accession>A0A7S2EVA8</accession>
<feature type="region of interest" description="Disordered" evidence="1">
    <location>
        <begin position="792"/>
        <end position="824"/>
    </location>
</feature>
<evidence type="ECO:0000256" key="1">
    <source>
        <dbReference type="SAM" id="MobiDB-lite"/>
    </source>
</evidence>
<name>A0A7S2EVA8_9STRA</name>
<organism evidence="2">
    <name type="scientific">Ditylum brightwellii</name>
    <dbReference type="NCBI Taxonomy" id="49249"/>
    <lineage>
        <taxon>Eukaryota</taxon>
        <taxon>Sar</taxon>
        <taxon>Stramenopiles</taxon>
        <taxon>Ochrophyta</taxon>
        <taxon>Bacillariophyta</taxon>
        <taxon>Mediophyceae</taxon>
        <taxon>Lithodesmiophycidae</taxon>
        <taxon>Lithodesmiales</taxon>
        <taxon>Lithodesmiaceae</taxon>
        <taxon>Ditylum</taxon>
    </lineage>
</organism>
<protein>
    <submittedName>
        <fullName evidence="2">Uncharacterized protein</fullName>
    </submittedName>
</protein>
<feature type="compositionally biased region" description="Polar residues" evidence="1">
    <location>
        <begin position="137"/>
        <end position="153"/>
    </location>
</feature>
<dbReference type="AlphaFoldDB" id="A0A7S2EVA8"/>
<feature type="region of interest" description="Disordered" evidence="1">
    <location>
        <begin position="137"/>
        <end position="165"/>
    </location>
</feature>
<dbReference type="EMBL" id="HBGN01040790">
    <property type="protein sequence ID" value="CAD9359594.1"/>
    <property type="molecule type" value="Transcribed_RNA"/>
</dbReference>
<reference evidence="2" key="1">
    <citation type="submission" date="2021-01" db="EMBL/GenBank/DDBJ databases">
        <authorList>
            <person name="Corre E."/>
            <person name="Pelletier E."/>
            <person name="Niang G."/>
            <person name="Scheremetjew M."/>
            <person name="Finn R."/>
            <person name="Kale V."/>
            <person name="Holt S."/>
            <person name="Cochrane G."/>
            <person name="Meng A."/>
            <person name="Brown T."/>
            <person name="Cohen L."/>
        </authorList>
    </citation>
    <scope>NUCLEOTIDE SEQUENCE</scope>
    <source>
        <strain evidence="2">Pop2</strain>
    </source>
</reference>
<evidence type="ECO:0000313" key="2">
    <source>
        <dbReference type="EMBL" id="CAD9359594.1"/>
    </source>
</evidence>
<feature type="compositionally biased region" description="Basic and acidic residues" evidence="1">
    <location>
        <begin position="209"/>
        <end position="223"/>
    </location>
</feature>